<sequence length="129" mass="14757">MVSTMENRMNSIEKLVDEHNQTLQKMKKNLEQVRVKVSKVSDMDQIKNLLLELQHGKKTPDAKTSSEIEDNSKFNNFLGDDDNSNFNNFLGDDKDDMEKEESRDAARRGPRMGSQAAAMEYSEADLNEL</sequence>
<organism evidence="3 4">
    <name type="scientific">Vicia faba</name>
    <name type="common">Broad bean</name>
    <name type="synonym">Faba vulgaris</name>
    <dbReference type="NCBI Taxonomy" id="3906"/>
    <lineage>
        <taxon>Eukaryota</taxon>
        <taxon>Viridiplantae</taxon>
        <taxon>Streptophyta</taxon>
        <taxon>Embryophyta</taxon>
        <taxon>Tracheophyta</taxon>
        <taxon>Spermatophyta</taxon>
        <taxon>Magnoliopsida</taxon>
        <taxon>eudicotyledons</taxon>
        <taxon>Gunneridae</taxon>
        <taxon>Pentapetalae</taxon>
        <taxon>rosids</taxon>
        <taxon>fabids</taxon>
        <taxon>Fabales</taxon>
        <taxon>Fabaceae</taxon>
        <taxon>Papilionoideae</taxon>
        <taxon>50 kb inversion clade</taxon>
        <taxon>NPAAA clade</taxon>
        <taxon>Hologalegina</taxon>
        <taxon>IRL clade</taxon>
        <taxon>Fabeae</taxon>
        <taxon>Vicia</taxon>
    </lineage>
</organism>
<reference evidence="3 4" key="1">
    <citation type="submission" date="2023-01" db="EMBL/GenBank/DDBJ databases">
        <authorList>
            <person name="Kreplak J."/>
        </authorList>
    </citation>
    <scope>NUCLEOTIDE SEQUENCE [LARGE SCALE GENOMIC DNA]</scope>
</reference>
<evidence type="ECO:0000313" key="4">
    <source>
        <dbReference type="Proteomes" id="UP001157006"/>
    </source>
</evidence>
<evidence type="ECO:0000256" key="2">
    <source>
        <dbReference type="SAM" id="MobiDB-lite"/>
    </source>
</evidence>
<proteinExistence type="predicted"/>
<evidence type="ECO:0000313" key="3">
    <source>
        <dbReference type="EMBL" id="CAI8619217.1"/>
    </source>
</evidence>
<name>A0AAV1BEB1_VICFA</name>
<protein>
    <submittedName>
        <fullName evidence="3">Uncharacterized protein</fullName>
    </submittedName>
</protein>
<evidence type="ECO:0000256" key="1">
    <source>
        <dbReference type="SAM" id="Coils"/>
    </source>
</evidence>
<feature type="compositionally biased region" description="Basic and acidic residues" evidence="2">
    <location>
        <begin position="56"/>
        <end position="72"/>
    </location>
</feature>
<keyword evidence="4" id="KW-1185">Reference proteome</keyword>
<feature type="compositionally biased region" description="Basic and acidic residues" evidence="2">
    <location>
        <begin position="96"/>
        <end position="107"/>
    </location>
</feature>
<gene>
    <name evidence="3" type="ORF">VFH_VI160000</name>
</gene>
<dbReference type="EMBL" id="OX451741">
    <property type="protein sequence ID" value="CAI8619217.1"/>
    <property type="molecule type" value="Genomic_DNA"/>
</dbReference>
<feature type="region of interest" description="Disordered" evidence="2">
    <location>
        <begin position="56"/>
        <end position="129"/>
    </location>
</feature>
<feature type="coiled-coil region" evidence="1">
    <location>
        <begin position="2"/>
        <end position="43"/>
    </location>
</feature>
<accession>A0AAV1BEB1</accession>
<dbReference type="Proteomes" id="UP001157006">
    <property type="component" value="Chromosome 6"/>
</dbReference>
<dbReference type="AlphaFoldDB" id="A0AAV1BEB1"/>
<keyword evidence="1" id="KW-0175">Coiled coil</keyword>